<reference evidence="1 2" key="1">
    <citation type="submission" date="2015-01" db="EMBL/GenBank/DDBJ databases">
        <authorList>
            <person name="Xiang T."/>
            <person name="Song Y."/>
            <person name="Huang L."/>
            <person name="Wang B."/>
            <person name="Wu P."/>
        </authorList>
    </citation>
    <scope>NUCLEOTIDE SEQUENCE [LARGE SCALE GENOMIC DNA]</scope>
    <source>
        <strain evidence="1 2">Cc12</strain>
    </source>
</reference>
<sequence>MFFFLPIKFKKLSYEKIPGATPSHFINKQENVGQTLLDSDGFDQLGSGSVVALIDVISHKNQAPFNKDLIPRIVLFQTFDGRKGAIKIKEYISEGAQSYLLVDIKIQKIP</sequence>
<evidence type="ECO:0000313" key="2">
    <source>
        <dbReference type="Proteomes" id="UP000044026"/>
    </source>
</evidence>
<gene>
    <name evidence="1" type="ORF">CCAN12_160001</name>
</gene>
<evidence type="ECO:0000313" key="1">
    <source>
        <dbReference type="EMBL" id="CEN32756.1"/>
    </source>
</evidence>
<name>A0A0B7GZP8_9FLAO</name>
<protein>
    <submittedName>
        <fullName evidence="1">PKD domain containing protein</fullName>
    </submittedName>
</protein>
<dbReference type="EMBL" id="CDOE01000008">
    <property type="protein sequence ID" value="CEN32756.1"/>
    <property type="molecule type" value="Genomic_DNA"/>
</dbReference>
<dbReference type="AlphaFoldDB" id="A0A0B7GZP8"/>
<accession>A0A0B7GZP8</accession>
<organism evidence="1 2">
    <name type="scientific">Capnocytophaga canimorsus</name>
    <dbReference type="NCBI Taxonomy" id="28188"/>
    <lineage>
        <taxon>Bacteria</taxon>
        <taxon>Pseudomonadati</taxon>
        <taxon>Bacteroidota</taxon>
        <taxon>Flavobacteriia</taxon>
        <taxon>Flavobacteriales</taxon>
        <taxon>Flavobacteriaceae</taxon>
        <taxon>Capnocytophaga</taxon>
    </lineage>
</organism>
<proteinExistence type="predicted"/>
<dbReference type="Proteomes" id="UP000044026">
    <property type="component" value="Unassembled WGS sequence"/>
</dbReference>